<reference evidence="1 2" key="1">
    <citation type="submission" date="2019-01" db="EMBL/GenBank/DDBJ databases">
        <authorList>
            <consortium name="Pathogen Informatics"/>
        </authorList>
    </citation>
    <scope>NUCLEOTIDE SEQUENCE [LARGE SCALE GENOMIC DNA]</scope>
    <source>
        <strain evidence="1 2">NCTC10166</strain>
    </source>
</reference>
<accession>A0A449A571</accession>
<protein>
    <submittedName>
        <fullName evidence="1">Hypothetical lipoprotein</fullName>
    </submittedName>
</protein>
<dbReference type="RefSeq" id="WP_129719829.1">
    <property type="nucleotide sequence ID" value="NZ_LR214951.1"/>
</dbReference>
<dbReference type="OrthoDB" id="400331at2"/>
<evidence type="ECO:0000313" key="1">
    <source>
        <dbReference type="EMBL" id="VEU59440.1"/>
    </source>
</evidence>
<dbReference type="AlphaFoldDB" id="A0A449A571"/>
<dbReference type="Pfam" id="PF13306">
    <property type="entry name" value="LRR_5"/>
    <property type="match status" value="1"/>
</dbReference>
<proteinExistence type="predicted"/>
<name>A0A449A571_9BACT</name>
<dbReference type="KEGG" id="mnu:NCTC10166_00413"/>
<evidence type="ECO:0000313" key="2">
    <source>
        <dbReference type="Proteomes" id="UP000289440"/>
    </source>
</evidence>
<keyword evidence="2" id="KW-1185">Reference proteome</keyword>
<keyword evidence="1" id="KW-0449">Lipoprotein</keyword>
<gene>
    <name evidence="1" type="ORF">NCTC10166_00413</name>
</gene>
<dbReference type="InterPro" id="IPR032675">
    <property type="entry name" value="LRR_dom_sf"/>
</dbReference>
<organism evidence="1 2">
    <name type="scientific">Mesomycoplasma neurolyticum</name>
    <dbReference type="NCBI Taxonomy" id="2120"/>
    <lineage>
        <taxon>Bacteria</taxon>
        <taxon>Bacillati</taxon>
        <taxon>Mycoplasmatota</taxon>
        <taxon>Mycoplasmoidales</taxon>
        <taxon>Metamycoplasmataceae</taxon>
        <taxon>Mesomycoplasma</taxon>
    </lineage>
</organism>
<dbReference type="Gene3D" id="3.80.10.10">
    <property type="entry name" value="Ribonuclease Inhibitor"/>
    <property type="match status" value="1"/>
</dbReference>
<dbReference type="Proteomes" id="UP000289440">
    <property type="component" value="Chromosome"/>
</dbReference>
<sequence>MDILSNNETNKIFSEKKYYYKKILDLSDFTNIRKIDDFAFTNSKFLFEKIILPPNLEIIGIGAFAHNKLKKVVFNKKLKFISESAFENNLIENVNFNEQLEKIDDFAFANNKLKKIVFNKGINFIGEGSFADNFIENIEFYKKNVKVKNLPFWNNNIKTIIFNNSRNIVVCEGEIKNINEIIININETNKQNNKKIKFKHLLLTHLTKYQEFYNLKKIIYKTPQKNKAIKSLLKVSLSIKDLSVKISNNTKIKEIKI</sequence>
<dbReference type="InterPro" id="IPR026906">
    <property type="entry name" value="LRR_5"/>
</dbReference>
<dbReference type="EMBL" id="LR214951">
    <property type="protein sequence ID" value="VEU59440.1"/>
    <property type="molecule type" value="Genomic_DNA"/>
</dbReference>